<dbReference type="NCBIfam" id="TIGR00797">
    <property type="entry name" value="matE"/>
    <property type="match status" value="1"/>
</dbReference>
<dbReference type="Pfam" id="PF01554">
    <property type="entry name" value="MatE"/>
    <property type="match status" value="2"/>
</dbReference>
<feature type="transmembrane region" description="Helical" evidence="7">
    <location>
        <begin position="445"/>
        <end position="466"/>
    </location>
</feature>
<dbReference type="PANTHER" id="PTHR11206">
    <property type="entry name" value="MULTIDRUG RESISTANCE PROTEIN"/>
    <property type="match status" value="1"/>
</dbReference>
<feature type="compositionally biased region" description="Polar residues" evidence="6">
    <location>
        <begin position="543"/>
        <end position="555"/>
    </location>
</feature>
<reference evidence="9" key="1">
    <citation type="submission" date="2019-02" db="EMBL/GenBank/DDBJ databases">
        <title>FDA dAtabase for Regulatory Grade micrObial Sequences (FDA-ARGOS): Supporting development and validation of Infectious Disease Dx tests.</title>
        <authorList>
            <person name="Duncan R."/>
            <person name="Fisher C."/>
            <person name="Tallon L."/>
            <person name="Sadzewicz L."/>
            <person name="Sengamalay N."/>
            <person name="Ott S."/>
            <person name="Godinez A."/>
            <person name="Nagaraj S."/>
            <person name="Vavikolanu K."/>
            <person name="Vyas G."/>
            <person name="Nadendla S."/>
            <person name="Aluvathingal J."/>
            <person name="Sichtig H."/>
        </authorList>
    </citation>
    <scope>NUCLEOTIDE SEQUENCE [LARGE SCALE GENOMIC DNA]</scope>
    <source>
        <strain evidence="9">FDAARGOS_360</strain>
    </source>
</reference>
<dbReference type="VEuPathDB" id="TriTrypDB:LdBPK_353630.1"/>
<sequence>MQAPESPITFHRSHPSSTASGEHARPLRGRSHIDENTPVATLTVEVLKLSIPLGLAAVAQNSISVVLVAMVGKMVGDRELGATVLANSLLNATAYSLSAGLCGALETVLSQSYGRDQTSKLYGVHVQRMSLILLIVAAFVGPVLAFSDSLLISIRQNAEVAHFTGEFCRISLFGVYSLMLLEVMRRYFACQHLNTQLSVNLIIGAGSFPFVLWACIKMLSFPGAAVAWSLLMSCMPASLFLYLLVTGKYKKTWGGWEPTALMNWGPLLKLAFPSMAMMLSEWMSQEVNLIVAGYAPINELDAFSILHQFSTILWSMASGVFIEAAVLVGNALGERKPLFARRCALVCLGLTFLFALVNLSVTLLLQNWIPTLFTNNVAVHALFRKMLRFYVVYHLLDSFQSCMMGVLRGCGLQLLGAMSIALVYSVVGVPLGIIVFFTTSMGVEALWLGPCLGLSVVGCPLYGYLLTHYIDWESLQLHADDGPSFNASMNEHSRGAFTSTPSLSVTRSDLDMVRSEDEELRSEGGTVRLCRGSHHGTPGLGSLSETGRHTPNSAGPLSFAHDNASFTSFNACLSQRRVRSVPSLNAIVPNRSDARQLPLLTESLSEVYGAAAAPESHPNVSPSDCRAAPLPNHAGRSSRSALRSTTGSRSPSAQPNSVSSDEAPLHRATCLYIRFAARSAAQNPTMEANSLQPTPWTRLRTLGVGEEVCAGDVPKALAAMIKLGMRPPELSADEVAAATAWLCCDDPTRRMHFTPGYTPESDAGGTGSSRSDIKRRCTHSSGYGNRHQLAPPGCAAGNGGSTGLEPSVLAPARWARGQTPGARERWGRACGGRIWAQVLALPARRVRLSFQSAGGHCGWAHHGEVGRLAGSAVAEEPAPTAWITRLVAGLRRQADIARNRDTRCGTLRQEVRAGTPSMHWGSLQRRAPGSDEAERGWRAARCSAGIRGSPDARSTPRLTR</sequence>
<protein>
    <submittedName>
        <fullName evidence="8">MATE efflux family protein</fullName>
    </submittedName>
</protein>
<keyword evidence="5 7" id="KW-0472">Membrane</keyword>
<feature type="region of interest" description="Disordered" evidence="6">
    <location>
        <begin position="1"/>
        <end position="32"/>
    </location>
</feature>
<feature type="region of interest" description="Disordered" evidence="6">
    <location>
        <begin position="521"/>
        <end position="556"/>
    </location>
</feature>
<keyword evidence="4 7" id="KW-1133">Transmembrane helix</keyword>
<dbReference type="CDD" id="cd13132">
    <property type="entry name" value="MATE_eukaryotic"/>
    <property type="match status" value="1"/>
</dbReference>
<evidence type="ECO:0000256" key="3">
    <source>
        <dbReference type="ARBA" id="ARBA00022692"/>
    </source>
</evidence>
<dbReference type="EMBL" id="RHLD01000013">
    <property type="protein sequence ID" value="TPP47973.1"/>
    <property type="molecule type" value="Genomic_DNA"/>
</dbReference>
<dbReference type="GO" id="GO:0016020">
    <property type="term" value="C:membrane"/>
    <property type="evidence" value="ECO:0007669"/>
    <property type="project" value="UniProtKB-SubCell"/>
</dbReference>
<feature type="transmembrane region" description="Helical" evidence="7">
    <location>
        <begin position="414"/>
        <end position="439"/>
    </location>
</feature>
<proteinExistence type="inferred from homology"/>
<feature type="transmembrane region" description="Helical" evidence="7">
    <location>
        <begin position="131"/>
        <end position="154"/>
    </location>
</feature>
<dbReference type="VEuPathDB" id="TriTrypDB:LdCL_350041300"/>
<gene>
    <name evidence="8" type="ORF">CGC20_14935</name>
</gene>
<feature type="region of interest" description="Disordered" evidence="6">
    <location>
        <begin position="754"/>
        <end position="806"/>
    </location>
</feature>
<dbReference type="Proteomes" id="UP000318821">
    <property type="component" value="Unassembled WGS sequence"/>
</dbReference>
<evidence type="ECO:0000313" key="9">
    <source>
        <dbReference type="Proteomes" id="UP000318821"/>
    </source>
</evidence>
<dbReference type="InterPro" id="IPR002528">
    <property type="entry name" value="MATE_fam"/>
</dbReference>
<evidence type="ECO:0000256" key="7">
    <source>
        <dbReference type="SAM" id="Phobius"/>
    </source>
</evidence>
<organism evidence="8 9">
    <name type="scientific">Leishmania donovani</name>
    <dbReference type="NCBI Taxonomy" id="5661"/>
    <lineage>
        <taxon>Eukaryota</taxon>
        <taxon>Discoba</taxon>
        <taxon>Euglenozoa</taxon>
        <taxon>Kinetoplastea</taxon>
        <taxon>Metakinetoplastina</taxon>
        <taxon>Trypanosomatida</taxon>
        <taxon>Trypanosomatidae</taxon>
        <taxon>Leishmaniinae</taxon>
        <taxon>Leishmania</taxon>
    </lineage>
</organism>
<feature type="transmembrane region" description="Helical" evidence="7">
    <location>
        <begin position="312"/>
        <end position="332"/>
    </location>
</feature>
<accession>A0A504XHI0</accession>
<comment type="caution">
    <text evidence="8">The sequence shown here is derived from an EMBL/GenBank/DDBJ whole genome shotgun (WGS) entry which is preliminary data.</text>
</comment>
<feature type="region of interest" description="Disordered" evidence="6">
    <location>
        <begin position="613"/>
        <end position="662"/>
    </location>
</feature>
<evidence type="ECO:0000313" key="8">
    <source>
        <dbReference type="EMBL" id="TPP47973.1"/>
    </source>
</evidence>
<comment type="similarity">
    <text evidence="2">Belongs to the multi antimicrobial extrusion (MATE) (TC 2.A.66.1) family.</text>
</comment>
<comment type="subcellular location">
    <subcellularLocation>
        <location evidence="1">Membrane</location>
        <topology evidence="1">Multi-pass membrane protein</topology>
    </subcellularLocation>
</comment>
<feature type="transmembrane region" description="Helical" evidence="7">
    <location>
        <begin position="160"/>
        <end position="181"/>
    </location>
</feature>
<evidence type="ECO:0000256" key="6">
    <source>
        <dbReference type="SAM" id="MobiDB-lite"/>
    </source>
</evidence>
<keyword evidence="3 7" id="KW-0812">Transmembrane</keyword>
<dbReference type="GO" id="GO:0042910">
    <property type="term" value="F:xenobiotic transmembrane transporter activity"/>
    <property type="evidence" value="ECO:0007669"/>
    <property type="project" value="InterPro"/>
</dbReference>
<feature type="transmembrane region" description="Helical" evidence="7">
    <location>
        <begin position="225"/>
        <end position="245"/>
    </location>
</feature>
<dbReference type="GO" id="GO:0015297">
    <property type="term" value="F:antiporter activity"/>
    <property type="evidence" value="ECO:0007669"/>
    <property type="project" value="InterPro"/>
</dbReference>
<evidence type="ECO:0000256" key="2">
    <source>
        <dbReference type="ARBA" id="ARBA00010199"/>
    </source>
</evidence>
<evidence type="ECO:0000256" key="5">
    <source>
        <dbReference type="ARBA" id="ARBA00023136"/>
    </source>
</evidence>
<evidence type="ECO:0000256" key="1">
    <source>
        <dbReference type="ARBA" id="ARBA00004141"/>
    </source>
</evidence>
<dbReference type="AlphaFoldDB" id="A0A504XHI0"/>
<dbReference type="GO" id="GO:1990961">
    <property type="term" value="P:xenobiotic detoxification by transmembrane export across the plasma membrane"/>
    <property type="evidence" value="ECO:0007669"/>
    <property type="project" value="InterPro"/>
</dbReference>
<feature type="compositionally biased region" description="Polar residues" evidence="6">
    <location>
        <begin position="635"/>
        <end position="660"/>
    </location>
</feature>
<feature type="transmembrane region" description="Helical" evidence="7">
    <location>
        <begin position="201"/>
        <end position="219"/>
    </location>
</feature>
<evidence type="ECO:0000256" key="4">
    <source>
        <dbReference type="ARBA" id="ARBA00022989"/>
    </source>
</evidence>
<name>A0A504XHI0_LEIDO</name>
<feature type="transmembrane region" description="Helical" evidence="7">
    <location>
        <begin position="344"/>
        <end position="369"/>
    </location>
</feature>
<dbReference type="VEuPathDB" id="TriTrypDB:LDHU3_35.4770"/>
<dbReference type="InterPro" id="IPR045069">
    <property type="entry name" value="MATE_euk"/>
</dbReference>